<evidence type="ECO:0000313" key="5">
    <source>
        <dbReference type="Proteomes" id="UP000305778"/>
    </source>
</evidence>
<evidence type="ECO:0000259" key="3">
    <source>
        <dbReference type="PROSITE" id="PS50801"/>
    </source>
</evidence>
<protein>
    <recommendedName>
        <fullName evidence="2">Anti-sigma factor antagonist</fullName>
    </recommendedName>
</protein>
<dbReference type="NCBIfam" id="TIGR00377">
    <property type="entry name" value="ant_ant_sig"/>
    <property type="match status" value="1"/>
</dbReference>
<dbReference type="EMBL" id="SUMC01000027">
    <property type="protein sequence ID" value="TKA08770.1"/>
    <property type="molecule type" value="Genomic_DNA"/>
</dbReference>
<accession>A0A4U0SGL3</accession>
<sequence length="127" mass="13527">MFEEIQLFSMRERSVGGTTVVELSGEVDILAATRTSGRLDALTSSLHPDLVMDLRAVTFIDCSGLSLLVRARRRVVERGGRLAVVSDSPSVLRLLRLTRLAAVFVVHEDLASALAAEPPGAANGAIA</sequence>
<dbReference type="PANTHER" id="PTHR33495">
    <property type="entry name" value="ANTI-SIGMA FACTOR ANTAGONIST TM_1081-RELATED-RELATED"/>
    <property type="match status" value="1"/>
</dbReference>
<comment type="caution">
    <text evidence="4">The sequence shown here is derived from an EMBL/GenBank/DDBJ whole genome shotgun (WGS) entry which is preliminary data.</text>
</comment>
<organism evidence="4 5">
    <name type="scientific">Actinacidiphila oryziradicis</name>
    <dbReference type="NCBI Taxonomy" id="2571141"/>
    <lineage>
        <taxon>Bacteria</taxon>
        <taxon>Bacillati</taxon>
        <taxon>Actinomycetota</taxon>
        <taxon>Actinomycetes</taxon>
        <taxon>Kitasatosporales</taxon>
        <taxon>Streptomycetaceae</taxon>
        <taxon>Actinacidiphila</taxon>
    </lineage>
</organism>
<dbReference type="PROSITE" id="PS50801">
    <property type="entry name" value="STAS"/>
    <property type="match status" value="1"/>
</dbReference>
<dbReference type="InterPro" id="IPR003658">
    <property type="entry name" value="Anti-sigma_ant"/>
</dbReference>
<reference evidence="4 5" key="1">
    <citation type="submission" date="2019-04" db="EMBL/GenBank/DDBJ databases">
        <title>Streptomyces oryziradicis sp. nov., a novel actinomycete isolated from rhizosphere soil of rice (Oryza sativa L.).</title>
        <authorList>
            <person name="Li C."/>
        </authorList>
    </citation>
    <scope>NUCLEOTIDE SEQUENCE [LARGE SCALE GENOMIC DNA]</scope>
    <source>
        <strain evidence="4 5">NEAU-C40</strain>
    </source>
</reference>
<dbReference type="GO" id="GO:0043856">
    <property type="term" value="F:anti-sigma factor antagonist activity"/>
    <property type="evidence" value="ECO:0007669"/>
    <property type="project" value="InterPro"/>
</dbReference>
<evidence type="ECO:0000256" key="1">
    <source>
        <dbReference type="ARBA" id="ARBA00009013"/>
    </source>
</evidence>
<gene>
    <name evidence="4" type="ORF">FCI23_25730</name>
</gene>
<dbReference type="Proteomes" id="UP000305778">
    <property type="component" value="Unassembled WGS sequence"/>
</dbReference>
<dbReference type="Pfam" id="PF01740">
    <property type="entry name" value="STAS"/>
    <property type="match status" value="1"/>
</dbReference>
<dbReference type="InterPro" id="IPR002645">
    <property type="entry name" value="STAS_dom"/>
</dbReference>
<name>A0A4U0SGL3_9ACTN</name>
<dbReference type="RefSeq" id="WP_136726313.1">
    <property type="nucleotide sequence ID" value="NZ_JAOPYF010000585.1"/>
</dbReference>
<comment type="similarity">
    <text evidence="1 2">Belongs to the anti-sigma-factor antagonist family.</text>
</comment>
<feature type="domain" description="STAS" evidence="3">
    <location>
        <begin position="8"/>
        <end position="117"/>
    </location>
</feature>
<evidence type="ECO:0000313" key="4">
    <source>
        <dbReference type="EMBL" id="TKA08770.1"/>
    </source>
</evidence>
<proteinExistence type="inferred from homology"/>
<dbReference type="OrthoDB" id="4833278at2"/>
<evidence type="ECO:0000256" key="2">
    <source>
        <dbReference type="RuleBase" id="RU003749"/>
    </source>
</evidence>
<keyword evidence="5" id="KW-1185">Reference proteome</keyword>
<dbReference type="SUPFAM" id="SSF52091">
    <property type="entry name" value="SpoIIaa-like"/>
    <property type="match status" value="1"/>
</dbReference>
<dbReference type="CDD" id="cd07043">
    <property type="entry name" value="STAS_anti-anti-sigma_factors"/>
    <property type="match status" value="1"/>
</dbReference>
<dbReference type="InterPro" id="IPR036513">
    <property type="entry name" value="STAS_dom_sf"/>
</dbReference>
<dbReference type="AlphaFoldDB" id="A0A4U0SGL3"/>
<dbReference type="Gene3D" id="3.30.750.24">
    <property type="entry name" value="STAS domain"/>
    <property type="match status" value="1"/>
</dbReference>
<dbReference type="PANTHER" id="PTHR33495:SF2">
    <property type="entry name" value="ANTI-SIGMA FACTOR ANTAGONIST TM_1081-RELATED"/>
    <property type="match status" value="1"/>
</dbReference>